<dbReference type="EMBL" id="JANUAU010000003">
    <property type="protein sequence ID" value="MCS3677369.1"/>
    <property type="molecule type" value="Genomic_DNA"/>
</dbReference>
<protein>
    <submittedName>
        <fullName evidence="2">Uncharacterized protein</fullName>
    </submittedName>
</protein>
<evidence type="ECO:0000313" key="2">
    <source>
        <dbReference type="EMBL" id="MCS3677369.1"/>
    </source>
</evidence>
<sequence>MPCSTDVMALGAPPRGSSRQSCDPLLSLPSVSRDEEKAMCSPSGLQRGARLSPVRVSWIVAVASPPCGSSR</sequence>
<comment type="caution">
    <text evidence="2">The sequence shown here is derived from an EMBL/GenBank/DDBJ whole genome shotgun (WGS) entry which is preliminary data.</text>
</comment>
<proteinExistence type="predicted"/>
<name>A0A9X2TDT9_9BACT</name>
<gene>
    <name evidence="2" type="ORF">GGP71_001285</name>
</gene>
<reference evidence="2" key="1">
    <citation type="submission" date="2022-08" db="EMBL/GenBank/DDBJ databases">
        <title>Genomic Encyclopedia of Type Strains, Phase V (KMG-V): Genome sequencing to study the core and pangenomes of soil and plant-associated prokaryotes.</title>
        <authorList>
            <person name="Whitman W."/>
        </authorList>
    </citation>
    <scope>NUCLEOTIDE SEQUENCE</scope>
    <source>
        <strain evidence="2">0</strain>
    </source>
</reference>
<feature type="region of interest" description="Disordered" evidence="1">
    <location>
        <begin position="1"/>
        <end position="23"/>
    </location>
</feature>
<accession>A0A9X2TDT9</accession>
<evidence type="ECO:0000256" key="1">
    <source>
        <dbReference type="SAM" id="MobiDB-lite"/>
    </source>
</evidence>
<evidence type="ECO:0000313" key="3">
    <source>
        <dbReference type="Proteomes" id="UP001155027"/>
    </source>
</evidence>
<organism evidence="2 3">
    <name type="scientific">Salinibacter ruber</name>
    <dbReference type="NCBI Taxonomy" id="146919"/>
    <lineage>
        <taxon>Bacteria</taxon>
        <taxon>Pseudomonadati</taxon>
        <taxon>Rhodothermota</taxon>
        <taxon>Rhodothermia</taxon>
        <taxon>Rhodothermales</taxon>
        <taxon>Salinibacteraceae</taxon>
        <taxon>Salinibacter</taxon>
    </lineage>
</organism>
<dbReference type="RefSeq" id="WP_259079856.1">
    <property type="nucleotide sequence ID" value="NZ_JANUAU010000003.1"/>
</dbReference>
<dbReference type="AlphaFoldDB" id="A0A9X2TDT9"/>
<dbReference type="Proteomes" id="UP001155027">
    <property type="component" value="Unassembled WGS sequence"/>
</dbReference>